<dbReference type="NCBIfam" id="NF040501">
    <property type="entry name" value="resist_ArsN2"/>
    <property type="match status" value="1"/>
</dbReference>
<feature type="region of interest" description="Disordered" evidence="1">
    <location>
        <begin position="1"/>
        <end position="41"/>
    </location>
</feature>
<gene>
    <name evidence="3" type="ORF">SAMN05443636_2604</name>
</gene>
<dbReference type="Proteomes" id="UP000184357">
    <property type="component" value="Unassembled WGS sequence"/>
</dbReference>
<keyword evidence="3" id="KW-0808">Transferase</keyword>
<proteinExistence type="predicted"/>
<feature type="domain" description="N-acetyltransferase" evidence="2">
    <location>
        <begin position="35"/>
        <end position="184"/>
    </location>
</feature>
<evidence type="ECO:0000259" key="2">
    <source>
        <dbReference type="PROSITE" id="PS51186"/>
    </source>
</evidence>
<dbReference type="Pfam" id="PF00583">
    <property type="entry name" value="Acetyltransf_1"/>
    <property type="match status" value="1"/>
</dbReference>
<dbReference type="InterPro" id="IPR000182">
    <property type="entry name" value="GNAT_dom"/>
</dbReference>
<accession>A0A1M5T1L1</accession>
<dbReference type="RefSeq" id="WP_079991639.1">
    <property type="nucleotide sequence ID" value="NZ_FQWV01000007.1"/>
</dbReference>
<evidence type="ECO:0000313" key="3">
    <source>
        <dbReference type="EMBL" id="SHH44605.1"/>
    </source>
</evidence>
<keyword evidence="4" id="KW-1185">Reference proteome</keyword>
<dbReference type="CDD" id="cd04301">
    <property type="entry name" value="NAT_SF"/>
    <property type="match status" value="1"/>
</dbReference>
<dbReference type="InterPro" id="IPR016181">
    <property type="entry name" value="Acyl_CoA_acyltransferase"/>
</dbReference>
<dbReference type="OrthoDB" id="204402at2157"/>
<evidence type="ECO:0000313" key="4">
    <source>
        <dbReference type="Proteomes" id="UP000184357"/>
    </source>
</evidence>
<dbReference type="SUPFAM" id="SSF55729">
    <property type="entry name" value="Acyl-CoA N-acyltransferases (Nat)"/>
    <property type="match status" value="1"/>
</dbReference>
<feature type="compositionally biased region" description="Basic and acidic residues" evidence="1">
    <location>
        <begin position="1"/>
        <end position="23"/>
    </location>
</feature>
<name>A0A1M5T1L1_9EURY</name>
<sequence>MAPPDRRVGCGPERDRNRTDTDASARPSSTAAPTETLSEADACDLDRVEALLSANDLPTEDVRTGPGQFYLARDRDDERDGGDAVVGVGGVERHGPTGLLRSVAVEESSRGEGYGTALCAALEDRARREGVETLYLLTTTAAGFFGRLGYGAVDRESVPPAIRSTTEFAALCPASATCMRKRLRGRATE</sequence>
<dbReference type="AlphaFoldDB" id="A0A1M5T1L1"/>
<evidence type="ECO:0000256" key="1">
    <source>
        <dbReference type="SAM" id="MobiDB-lite"/>
    </source>
</evidence>
<dbReference type="PROSITE" id="PS51186">
    <property type="entry name" value="GNAT"/>
    <property type="match status" value="1"/>
</dbReference>
<organism evidence="3 4">
    <name type="scientific">Halobaculum gomorrense</name>
    <dbReference type="NCBI Taxonomy" id="43928"/>
    <lineage>
        <taxon>Archaea</taxon>
        <taxon>Methanobacteriati</taxon>
        <taxon>Methanobacteriota</taxon>
        <taxon>Stenosarchaea group</taxon>
        <taxon>Halobacteria</taxon>
        <taxon>Halobacteriales</taxon>
        <taxon>Haloferacaceae</taxon>
        <taxon>Halobaculum</taxon>
    </lineage>
</organism>
<dbReference type="STRING" id="43928.SAMN05443636_2604"/>
<dbReference type="GO" id="GO:0016747">
    <property type="term" value="F:acyltransferase activity, transferring groups other than amino-acyl groups"/>
    <property type="evidence" value="ECO:0007669"/>
    <property type="project" value="InterPro"/>
</dbReference>
<feature type="compositionally biased region" description="Low complexity" evidence="1">
    <location>
        <begin position="24"/>
        <end position="34"/>
    </location>
</feature>
<protein>
    <submittedName>
        <fullName evidence="3">Amino-acid N-acetyltransferase</fullName>
    </submittedName>
</protein>
<dbReference type="EMBL" id="FQWV01000007">
    <property type="protein sequence ID" value="SHH44605.1"/>
    <property type="molecule type" value="Genomic_DNA"/>
</dbReference>
<dbReference type="Gene3D" id="3.40.630.30">
    <property type="match status" value="1"/>
</dbReference>
<reference evidence="3 4" key="1">
    <citation type="submission" date="2016-11" db="EMBL/GenBank/DDBJ databases">
        <authorList>
            <person name="Jaros S."/>
            <person name="Januszkiewicz K."/>
            <person name="Wedrychowicz H."/>
        </authorList>
    </citation>
    <scope>NUCLEOTIDE SEQUENCE [LARGE SCALE GENOMIC DNA]</scope>
    <source>
        <strain evidence="3 4">DSM 9297</strain>
    </source>
</reference>